<dbReference type="Pfam" id="PF06821">
    <property type="entry name" value="Ser_hydrolase"/>
    <property type="match status" value="1"/>
</dbReference>
<dbReference type="SUPFAM" id="SSF53474">
    <property type="entry name" value="alpha/beta-Hydrolases"/>
    <property type="match status" value="1"/>
</dbReference>
<dbReference type="InterPro" id="IPR029058">
    <property type="entry name" value="AB_hydrolase_fold"/>
</dbReference>
<dbReference type="GO" id="GO:0016787">
    <property type="term" value="F:hydrolase activity"/>
    <property type="evidence" value="ECO:0007669"/>
    <property type="project" value="UniProtKB-KW"/>
</dbReference>
<gene>
    <name evidence="1" type="ORF">GCM10010492_74780</name>
</gene>
<dbReference type="EMBL" id="BAAABU010000034">
    <property type="protein sequence ID" value="GAA0262761.1"/>
    <property type="molecule type" value="Genomic_DNA"/>
</dbReference>
<keyword evidence="1" id="KW-0378">Hydrolase</keyword>
<organism evidence="1 2">
    <name type="scientific">Saccharothrix mutabilis subsp. mutabilis</name>
    <dbReference type="NCBI Taxonomy" id="66855"/>
    <lineage>
        <taxon>Bacteria</taxon>
        <taxon>Bacillati</taxon>
        <taxon>Actinomycetota</taxon>
        <taxon>Actinomycetes</taxon>
        <taxon>Pseudonocardiales</taxon>
        <taxon>Pseudonocardiaceae</taxon>
        <taxon>Saccharothrix</taxon>
    </lineage>
</organism>
<evidence type="ECO:0000313" key="2">
    <source>
        <dbReference type="Proteomes" id="UP001500416"/>
    </source>
</evidence>
<proteinExistence type="predicted"/>
<reference evidence="1 2" key="1">
    <citation type="journal article" date="2019" name="Int. J. Syst. Evol. Microbiol.">
        <title>The Global Catalogue of Microorganisms (GCM) 10K type strain sequencing project: providing services to taxonomists for standard genome sequencing and annotation.</title>
        <authorList>
            <consortium name="The Broad Institute Genomics Platform"/>
            <consortium name="The Broad Institute Genome Sequencing Center for Infectious Disease"/>
            <person name="Wu L."/>
            <person name="Ma J."/>
        </authorList>
    </citation>
    <scope>NUCLEOTIDE SEQUENCE [LARGE SCALE GENOMIC DNA]</scope>
    <source>
        <strain evidence="1 2">JCM 3380</strain>
    </source>
</reference>
<evidence type="ECO:0000313" key="1">
    <source>
        <dbReference type="EMBL" id="GAA0262761.1"/>
    </source>
</evidence>
<dbReference type="InterPro" id="IPR010662">
    <property type="entry name" value="RBBP9/YdeN"/>
</dbReference>
<sequence>MTVVFVDGWFGPDPGDWQELWGRGLARSRRVVQDDWDTPRRDLWVRRLDEVLAEESEPPVLVAHSLGTLTVAHWVEGGGAIPVKGALLVTPADVERNPDPAIRGFAPLPRTPLPFPTILAASRTDRWMTPERAREFADAWGAKLVDVGPVGHLTVAEGAGDWPAGRALLDELL</sequence>
<name>A0ABN0UVE7_9PSEU</name>
<dbReference type="Gene3D" id="3.40.50.1820">
    <property type="entry name" value="alpha/beta hydrolase"/>
    <property type="match status" value="1"/>
</dbReference>
<accession>A0ABN0UVE7</accession>
<keyword evidence="2" id="KW-1185">Reference proteome</keyword>
<dbReference type="Proteomes" id="UP001500416">
    <property type="component" value="Unassembled WGS sequence"/>
</dbReference>
<comment type="caution">
    <text evidence="1">The sequence shown here is derived from an EMBL/GenBank/DDBJ whole genome shotgun (WGS) entry which is preliminary data.</text>
</comment>
<protein>
    <submittedName>
        <fullName evidence="1">Alpha/beta hydrolase</fullName>
    </submittedName>
</protein>
<dbReference type="RefSeq" id="WP_343940068.1">
    <property type="nucleotide sequence ID" value="NZ_BAAABU010000034.1"/>
</dbReference>